<dbReference type="EMBL" id="FZOS01000008">
    <property type="protein sequence ID" value="SNS52405.1"/>
    <property type="molecule type" value="Genomic_DNA"/>
</dbReference>
<accession>A0A239F6G2</accession>
<evidence type="ECO:0000256" key="2">
    <source>
        <dbReference type="SAM" id="Phobius"/>
    </source>
</evidence>
<dbReference type="GO" id="GO:0004519">
    <property type="term" value="F:endonuclease activity"/>
    <property type="evidence" value="ECO:0007669"/>
    <property type="project" value="UniProtKB-KW"/>
</dbReference>
<keyword evidence="3" id="KW-0378">Hydrolase</keyword>
<feature type="compositionally biased region" description="Low complexity" evidence="1">
    <location>
        <begin position="38"/>
        <end position="48"/>
    </location>
</feature>
<proteinExistence type="predicted"/>
<dbReference type="RefSeq" id="WP_089219377.1">
    <property type="nucleotide sequence ID" value="NZ_FZOS01000008.1"/>
</dbReference>
<dbReference type="OrthoDB" id="9807941at2"/>
<name>A0A239F6G2_9SPHN</name>
<keyword evidence="2" id="KW-0812">Transmembrane</keyword>
<organism evidence="3 4">
    <name type="scientific">Edaphosphingomonas laterariae</name>
    <dbReference type="NCBI Taxonomy" id="861865"/>
    <lineage>
        <taxon>Bacteria</taxon>
        <taxon>Pseudomonadati</taxon>
        <taxon>Pseudomonadota</taxon>
        <taxon>Alphaproteobacteria</taxon>
        <taxon>Sphingomonadales</taxon>
        <taxon>Rhizorhabdaceae</taxon>
        <taxon>Edaphosphingomonas</taxon>
    </lineage>
</organism>
<evidence type="ECO:0000256" key="1">
    <source>
        <dbReference type="SAM" id="MobiDB-lite"/>
    </source>
</evidence>
<keyword evidence="4" id="KW-1185">Reference proteome</keyword>
<evidence type="ECO:0000313" key="4">
    <source>
        <dbReference type="Proteomes" id="UP000198281"/>
    </source>
</evidence>
<dbReference type="Gene3D" id="1.10.150.20">
    <property type="entry name" value="5' to 3' exonuclease, C-terminal subdomain"/>
    <property type="match status" value="1"/>
</dbReference>
<keyword evidence="2" id="KW-0472">Membrane</keyword>
<evidence type="ECO:0000313" key="3">
    <source>
        <dbReference type="EMBL" id="SNS52405.1"/>
    </source>
</evidence>
<protein>
    <submittedName>
        <fullName evidence="3">Predicted 5' DNA nuclease, flap endonuclease-1-like, helix-3-turn-helix (H3TH) domain</fullName>
    </submittedName>
</protein>
<reference evidence="4" key="1">
    <citation type="submission" date="2017-06" db="EMBL/GenBank/DDBJ databases">
        <authorList>
            <person name="Varghese N."/>
            <person name="Submissions S."/>
        </authorList>
    </citation>
    <scope>NUCLEOTIDE SEQUENCE [LARGE SCALE GENOMIC DNA]</scope>
    <source>
        <strain evidence="4">LNB2</strain>
    </source>
</reference>
<keyword evidence="2" id="KW-1133">Transmembrane helix</keyword>
<dbReference type="AlphaFoldDB" id="A0A239F6G2"/>
<keyword evidence="3" id="KW-0255">Endonuclease</keyword>
<feature type="transmembrane region" description="Helical" evidence="2">
    <location>
        <begin position="6"/>
        <end position="23"/>
    </location>
</feature>
<gene>
    <name evidence="3" type="ORF">SAMN06295912_10886</name>
</gene>
<keyword evidence="3" id="KW-0540">Nuclease</keyword>
<feature type="region of interest" description="Disordered" evidence="1">
    <location>
        <begin position="29"/>
        <end position="61"/>
    </location>
</feature>
<dbReference type="Proteomes" id="UP000198281">
    <property type="component" value="Unassembled WGS sequence"/>
</dbReference>
<sequence length="183" mass="18488">MDQYYLVAIVAVLIAIAAIVMVLRGRAKPPEQMPAPPAEAAAPKVAAPAPTPPPIAPTAPAAPVAPAAAAAPAAEPHDRITDAAAVATIDVAGQFLGIDINPGPPDDLTRLKGLGPKAQGVLNGMGVTHFAQLAALSPAQVAKVDAAMGTFAGRINRDQWVEQAKFLASGDIPGFEAKFGKLG</sequence>